<dbReference type="PANTHER" id="PTHR35179:SF1">
    <property type="entry name" value="INTEGRAL MEMBRANE PROTEIN"/>
    <property type="match status" value="1"/>
</dbReference>
<comment type="caution">
    <text evidence="1">The sequence shown here is derived from an EMBL/GenBank/DDBJ whole genome shotgun (WGS) entry which is preliminary data.</text>
</comment>
<reference evidence="1" key="2">
    <citation type="submission" date="2023-05" db="EMBL/GenBank/DDBJ databases">
        <authorList>
            <consortium name="Lawrence Berkeley National Laboratory"/>
            <person name="Steindorff A."/>
            <person name="Hensen N."/>
            <person name="Bonometti L."/>
            <person name="Westerberg I."/>
            <person name="Brannstrom I.O."/>
            <person name="Guillou S."/>
            <person name="Cros-Aarteil S."/>
            <person name="Calhoun S."/>
            <person name="Haridas S."/>
            <person name="Kuo A."/>
            <person name="Mondo S."/>
            <person name="Pangilinan J."/>
            <person name="Riley R."/>
            <person name="Labutti K."/>
            <person name="Andreopoulos B."/>
            <person name="Lipzen A."/>
            <person name="Chen C."/>
            <person name="Yanf M."/>
            <person name="Daum C."/>
            <person name="Ng V."/>
            <person name="Clum A."/>
            <person name="Ohm R."/>
            <person name="Martin F."/>
            <person name="Silar P."/>
            <person name="Natvig D."/>
            <person name="Lalanne C."/>
            <person name="Gautier V."/>
            <person name="Ament-Velasquez S.L."/>
            <person name="Kruys A."/>
            <person name="Hutchinson M.I."/>
            <person name="Powell A.J."/>
            <person name="Barry K."/>
            <person name="Miller A.N."/>
            <person name="Grigoriev I.V."/>
            <person name="Debuchy R."/>
            <person name="Gladieux P."/>
            <person name="Thoren M.H."/>
            <person name="Johannesson H."/>
        </authorList>
    </citation>
    <scope>NUCLEOTIDE SEQUENCE</scope>
    <source>
        <strain evidence="1">CBS 123565</strain>
    </source>
</reference>
<gene>
    <name evidence="1" type="ORF">BT67DRAFT_387832</name>
</gene>
<dbReference type="EMBL" id="MU853423">
    <property type="protein sequence ID" value="KAK4131525.1"/>
    <property type="molecule type" value="Genomic_DNA"/>
</dbReference>
<dbReference type="PANTHER" id="PTHR35179">
    <property type="entry name" value="PROTEIN CBG02620"/>
    <property type="match status" value="1"/>
</dbReference>
<proteinExistence type="predicted"/>
<accession>A0AAN6ZA60</accession>
<name>A0AAN6ZA60_9PEZI</name>
<evidence type="ECO:0000313" key="2">
    <source>
        <dbReference type="Proteomes" id="UP001304895"/>
    </source>
</evidence>
<keyword evidence="2" id="KW-1185">Reference proteome</keyword>
<sequence length="452" mass="50781">MCRYGKSCSRVATATCLWSHPPAHRNQTARVDEMTRALRYEERIDVGVLAVEEGLQTAGITQDRELASFNKVSDSEIAVPGWSPYRIPPVFRPPTRRLKLRDDAQNMSLRAVFPRYTHCFEPLLRAVEVMRPDVDLLATADMVSNAGNMAKLLRLVQNTRVAEERFDLEWRGGTLLLSRWNDDPKLSGSCGFGAGFERATCRYARGDEAVLRHSASHHRVVSYCFAGLTCVVQSEVDAYWCGCHASLPRPRLPRMRRRQSLPRPRLLRMRRRQSLPRPRLLRIRPRQSFLQPRLPRPAPCPCPPRPPRLHTTTAAPLHMHRAGRAIPARCLVEVKTHARGSSMWVAPEPQLYFGRRTQLFVAQHKRGEEEDGGEVVDMTAGLAAWEAQEQAALQRLAALLRALRARVEGLARRGVARVSLVCVCDGSGRDDGAGMRLFERTDGEGLLPPGCG</sequence>
<reference evidence="1" key="1">
    <citation type="journal article" date="2023" name="Mol. Phylogenet. Evol.">
        <title>Genome-scale phylogeny and comparative genomics of the fungal order Sordariales.</title>
        <authorList>
            <person name="Hensen N."/>
            <person name="Bonometti L."/>
            <person name="Westerberg I."/>
            <person name="Brannstrom I.O."/>
            <person name="Guillou S."/>
            <person name="Cros-Aarteil S."/>
            <person name="Calhoun S."/>
            <person name="Haridas S."/>
            <person name="Kuo A."/>
            <person name="Mondo S."/>
            <person name="Pangilinan J."/>
            <person name="Riley R."/>
            <person name="LaButti K."/>
            <person name="Andreopoulos B."/>
            <person name="Lipzen A."/>
            <person name="Chen C."/>
            <person name="Yan M."/>
            <person name="Daum C."/>
            <person name="Ng V."/>
            <person name="Clum A."/>
            <person name="Steindorff A."/>
            <person name="Ohm R.A."/>
            <person name="Martin F."/>
            <person name="Silar P."/>
            <person name="Natvig D.O."/>
            <person name="Lalanne C."/>
            <person name="Gautier V."/>
            <person name="Ament-Velasquez S.L."/>
            <person name="Kruys A."/>
            <person name="Hutchinson M.I."/>
            <person name="Powell A.J."/>
            <person name="Barry K."/>
            <person name="Miller A.N."/>
            <person name="Grigoriev I.V."/>
            <person name="Debuchy R."/>
            <person name="Gladieux P."/>
            <person name="Hiltunen Thoren M."/>
            <person name="Johannesson H."/>
        </authorList>
    </citation>
    <scope>NUCLEOTIDE SEQUENCE</scope>
    <source>
        <strain evidence="1">CBS 123565</strain>
    </source>
</reference>
<organism evidence="1 2">
    <name type="scientific">Trichocladium antarcticum</name>
    <dbReference type="NCBI Taxonomy" id="1450529"/>
    <lineage>
        <taxon>Eukaryota</taxon>
        <taxon>Fungi</taxon>
        <taxon>Dikarya</taxon>
        <taxon>Ascomycota</taxon>
        <taxon>Pezizomycotina</taxon>
        <taxon>Sordariomycetes</taxon>
        <taxon>Sordariomycetidae</taxon>
        <taxon>Sordariales</taxon>
        <taxon>Chaetomiaceae</taxon>
        <taxon>Trichocladium</taxon>
    </lineage>
</organism>
<dbReference type="AlphaFoldDB" id="A0AAN6ZA60"/>
<protein>
    <submittedName>
        <fullName evidence="1">Uncharacterized protein</fullName>
    </submittedName>
</protein>
<evidence type="ECO:0000313" key="1">
    <source>
        <dbReference type="EMBL" id="KAK4131525.1"/>
    </source>
</evidence>
<dbReference type="Proteomes" id="UP001304895">
    <property type="component" value="Unassembled WGS sequence"/>
</dbReference>